<feature type="domain" description="SHOCT" evidence="9">
    <location>
        <begin position="290"/>
        <end position="317"/>
    </location>
</feature>
<evidence type="ECO:0000313" key="11">
    <source>
        <dbReference type="Proteomes" id="UP000237662"/>
    </source>
</evidence>
<dbReference type="Pfam" id="PF05154">
    <property type="entry name" value="TM2"/>
    <property type="match status" value="1"/>
</dbReference>
<feature type="transmembrane region" description="Helical" evidence="7">
    <location>
        <begin position="12"/>
        <end position="30"/>
    </location>
</feature>
<dbReference type="SUPFAM" id="SSF48452">
    <property type="entry name" value="TPR-like"/>
    <property type="match status" value="1"/>
</dbReference>
<evidence type="ECO:0000313" key="10">
    <source>
        <dbReference type="EMBL" id="PPK85436.1"/>
    </source>
</evidence>
<accession>A0A2S6I2M7</accession>
<feature type="repeat" description="TPR" evidence="5">
    <location>
        <begin position="159"/>
        <end position="192"/>
    </location>
</feature>
<keyword evidence="5" id="KW-0802">TPR repeat</keyword>
<feature type="domain" description="TM2" evidence="8">
    <location>
        <begin position="8"/>
        <end position="50"/>
    </location>
</feature>
<feature type="compositionally biased region" description="Polar residues" evidence="6">
    <location>
        <begin position="93"/>
        <end position="108"/>
    </location>
</feature>
<dbReference type="RefSeq" id="WP_104419937.1">
    <property type="nucleotide sequence ID" value="NZ_PTJC01000006.1"/>
</dbReference>
<evidence type="ECO:0000256" key="7">
    <source>
        <dbReference type="SAM" id="Phobius"/>
    </source>
</evidence>
<dbReference type="Proteomes" id="UP000237662">
    <property type="component" value="Unassembled WGS sequence"/>
</dbReference>
<dbReference type="InterPro" id="IPR011990">
    <property type="entry name" value="TPR-like_helical_dom_sf"/>
</dbReference>
<evidence type="ECO:0000256" key="2">
    <source>
        <dbReference type="ARBA" id="ARBA00022692"/>
    </source>
</evidence>
<feature type="region of interest" description="Disordered" evidence="6">
    <location>
        <begin position="259"/>
        <end position="284"/>
    </location>
</feature>
<protein>
    <submittedName>
        <fullName evidence="10">TM2 domain-containing membrane protein YozV</fullName>
    </submittedName>
</protein>
<feature type="transmembrane region" description="Helical" evidence="7">
    <location>
        <begin position="42"/>
        <end position="69"/>
    </location>
</feature>
<gene>
    <name evidence="10" type="ORF">CLV84_2333</name>
</gene>
<evidence type="ECO:0000256" key="1">
    <source>
        <dbReference type="ARBA" id="ARBA00004141"/>
    </source>
</evidence>
<dbReference type="InterPro" id="IPR007829">
    <property type="entry name" value="TM2"/>
</dbReference>
<feature type="compositionally biased region" description="Basic and acidic residues" evidence="6">
    <location>
        <begin position="110"/>
        <end position="140"/>
    </location>
</feature>
<dbReference type="EMBL" id="PTJC01000006">
    <property type="protein sequence ID" value="PPK85436.1"/>
    <property type="molecule type" value="Genomic_DNA"/>
</dbReference>
<organism evidence="10 11">
    <name type="scientific">Neolewinella xylanilytica</name>
    <dbReference type="NCBI Taxonomy" id="1514080"/>
    <lineage>
        <taxon>Bacteria</taxon>
        <taxon>Pseudomonadati</taxon>
        <taxon>Bacteroidota</taxon>
        <taxon>Saprospiria</taxon>
        <taxon>Saprospirales</taxon>
        <taxon>Lewinellaceae</taxon>
        <taxon>Neolewinella</taxon>
    </lineage>
</organism>
<dbReference type="PROSITE" id="PS50005">
    <property type="entry name" value="TPR"/>
    <property type="match status" value="1"/>
</dbReference>
<dbReference type="NCBIfam" id="NF047558">
    <property type="entry name" value="TPR_END_plus"/>
    <property type="match status" value="1"/>
</dbReference>
<evidence type="ECO:0000256" key="4">
    <source>
        <dbReference type="ARBA" id="ARBA00023136"/>
    </source>
</evidence>
<keyword evidence="4 7" id="KW-0472">Membrane</keyword>
<evidence type="ECO:0000256" key="5">
    <source>
        <dbReference type="PROSITE-ProRule" id="PRU00339"/>
    </source>
</evidence>
<keyword evidence="2 7" id="KW-0812">Transmembrane</keyword>
<proteinExistence type="predicted"/>
<keyword evidence="3 7" id="KW-1133">Transmembrane helix</keyword>
<reference evidence="10 11" key="1">
    <citation type="submission" date="2018-02" db="EMBL/GenBank/DDBJ databases">
        <title>Genomic Encyclopedia of Archaeal and Bacterial Type Strains, Phase II (KMG-II): from individual species to whole genera.</title>
        <authorList>
            <person name="Goeker M."/>
        </authorList>
    </citation>
    <scope>NUCLEOTIDE SEQUENCE [LARGE SCALE GENOMIC DNA]</scope>
    <source>
        <strain evidence="10 11">DSM 29526</strain>
    </source>
</reference>
<comment type="caution">
    <text evidence="10">The sequence shown here is derived from an EMBL/GenBank/DDBJ whole genome shotgun (WGS) entry which is preliminary data.</text>
</comment>
<dbReference type="InterPro" id="IPR018649">
    <property type="entry name" value="SHOCT"/>
</dbReference>
<dbReference type="OrthoDB" id="9816361at2"/>
<sequence>MIVPLGKMKDKTIAAILAFFGGIIGLQRFYLGQKGMGMAHLFFFVLAVSAGPTPFTVMLISLAAIFGIIDSISFLSMDDREFDLKYNQPMAQTSTVGDSAHQRQQFGTMTDRERRFQQRQRERAEKERERVRQAKERNNQRTEPPTTTGRQNQAKQDPGRGDRERGVFYFKDFEYQRAIEAFQKALTKNPRDVASHFNIACAYSVEEEADRAFYHLDRAVALGFDDFDRIRTHDSLAYLRIQNAYPQFARNHFRLASASPQPAPNFEDPLVEKNQDDAPHEPPVTDELLDQLQRLASLREKGLLTEVEFATQKRRLLG</sequence>
<name>A0A2S6I2M7_9BACT</name>
<feature type="compositionally biased region" description="Polar residues" evidence="6">
    <location>
        <begin position="141"/>
        <end position="155"/>
    </location>
</feature>
<evidence type="ECO:0000256" key="3">
    <source>
        <dbReference type="ARBA" id="ARBA00022989"/>
    </source>
</evidence>
<feature type="region of interest" description="Disordered" evidence="6">
    <location>
        <begin position="93"/>
        <end position="164"/>
    </location>
</feature>
<evidence type="ECO:0000259" key="8">
    <source>
        <dbReference type="Pfam" id="PF05154"/>
    </source>
</evidence>
<dbReference type="Gene3D" id="1.25.40.10">
    <property type="entry name" value="Tetratricopeptide repeat domain"/>
    <property type="match status" value="1"/>
</dbReference>
<feature type="compositionally biased region" description="Basic and acidic residues" evidence="6">
    <location>
        <begin position="270"/>
        <end position="280"/>
    </location>
</feature>
<dbReference type="GO" id="GO:0016020">
    <property type="term" value="C:membrane"/>
    <property type="evidence" value="ECO:0007669"/>
    <property type="project" value="UniProtKB-SubCell"/>
</dbReference>
<dbReference type="AlphaFoldDB" id="A0A2S6I2M7"/>
<dbReference type="Pfam" id="PF09851">
    <property type="entry name" value="SHOCT"/>
    <property type="match status" value="1"/>
</dbReference>
<dbReference type="InterPro" id="IPR019734">
    <property type="entry name" value="TPR_rpt"/>
</dbReference>
<evidence type="ECO:0000256" key="6">
    <source>
        <dbReference type="SAM" id="MobiDB-lite"/>
    </source>
</evidence>
<evidence type="ECO:0000259" key="9">
    <source>
        <dbReference type="Pfam" id="PF09851"/>
    </source>
</evidence>
<comment type="subcellular location">
    <subcellularLocation>
        <location evidence="1">Membrane</location>
        <topology evidence="1">Multi-pass membrane protein</topology>
    </subcellularLocation>
</comment>
<keyword evidence="11" id="KW-1185">Reference proteome</keyword>